<protein>
    <submittedName>
        <fullName evidence="4">Carbamoyl phosphate synthase-like protein</fullName>
    </submittedName>
</protein>
<dbReference type="Gene3D" id="3.30.1490.20">
    <property type="entry name" value="ATP-grasp fold, A domain"/>
    <property type="match status" value="1"/>
</dbReference>
<dbReference type="GO" id="GO:0005524">
    <property type="term" value="F:ATP binding"/>
    <property type="evidence" value="ECO:0007669"/>
    <property type="project" value="UniProtKB-UniRule"/>
</dbReference>
<dbReference type="InterPro" id="IPR011761">
    <property type="entry name" value="ATP-grasp"/>
</dbReference>
<reference evidence="4 5" key="1">
    <citation type="submission" date="2017-07" db="EMBL/GenBank/DDBJ databases">
        <title>Complete genome sequence of Actinoalloteichus hoggarensis DSM 45943, type strain of Actinoalloteichus hoggarensis.</title>
        <authorList>
            <person name="Ruckert C."/>
            <person name="Nouioui I."/>
            <person name="Willmese J."/>
            <person name="van Wezel G."/>
            <person name="Klenk H.-P."/>
            <person name="Kalinowski J."/>
            <person name="Zotchev S.B."/>
        </authorList>
    </citation>
    <scope>NUCLEOTIDE SEQUENCE [LARGE SCALE GENOMIC DNA]</scope>
    <source>
        <strain evidence="4 5">DSM 45943</strain>
    </source>
</reference>
<keyword evidence="5" id="KW-1185">Reference proteome</keyword>
<dbReference type="KEGG" id="ahg:AHOG_12370"/>
<dbReference type="InterPro" id="IPR013815">
    <property type="entry name" value="ATP_grasp_subdomain_1"/>
</dbReference>
<feature type="domain" description="ATP-grasp" evidence="3">
    <location>
        <begin position="144"/>
        <end position="329"/>
    </location>
</feature>
<evidence type="ECO:0000313" key="5">
    <source>
        <dbReference type="Proteomes" id="UP000204221"/>
    </source>
</evidence>
<keyword evidence="1" id="KW-0067">ATP-binding</keyword>
<dbReference type="PROSITE" id="PS50975">
    <property type="entry name" value="ATP_GRASP"/>
    <property type="match status" value="1"/>
</dbReference>
<dbReference type="Proteomes" id="UP000204221">
    <property type="component" value="Chromosome"/>
</dbReference>
<evidence type="ECO:0000256" key="2">
    <source>
        <dbReference type="SAM" id="MobiDB-lite"/>
    </source>
</evidence>
<evidence type="ECO:0000313" key="4">
    <source>
        <dbReference type="EMBL" id="ASO20117.1"/>
    </source>
</evidence>
<gene>
    <name evidence="4" type="ORF">AHOG_12370</name>
</gene>
<evidence type="ECO:0000259" key="3">
    <source>
        <dbReference type="PROSITE" id="PS50975"/>
    </source>
</evidence>
<dbReference type="AlphaFoldDB" id="A0A221W315"/>
<organism evidence="4 5">
    <name type="scientific">Actinoalloteichus hoggarensis</name>
    <dbReference type="NCBI Taxonomy" id="1470176"/>
    <lineage>
        <taxon>Bacteria</taxon>
        <taxon>Bacillati</taxon>
        <taxon>Actinomycetota</taxon>
        <taxon>Actinomycetes</taxon>
        <taxon>Pseudonocardiales</taxon>
        <taxon>Pseudonocardiaceae</taxon>
        <taxon>Actinoalloteichus</taxon>
    </lineage>
</organism>
<dbReference type="SUPFAM" id="SSF56059">
    <property type="entry name" value="Glutathione synthetase ATP-binding domain-like"/>
    <property type="match status" value="1"/>
</dbReference>
<sequence length="434" mass="46676">MHAGGHEFDRRGTGDREPAARAKGEAVVMRIAVIGEFRADRIVDAITRSGHHDLVLLGPTDVAGYVGRRTRHRYLPACAEPEDLLAVWAEEHVELVIPSLHPADQERLLPSLAAAADRWRDLGGSAVVHSTRFAALVTDKALFHRVAVEQGWPVPEAVVCDRAEELDSAVRRVGGLPVMVKAAGPPPRGVRGRVDTAHLLTTLPPTAFPVVVQRVCRGEEFGVELLSDAHVTDCWPVASFGPLDERCGPGRRARLAPITLPQAVTTELSTFIRGVLAEFDVRGPWQIDFAVCSGRLQVLAVNGRLSGMADLSAATTGLDPYDAFVDTCLGQPRAVPAARRLALELPVRPGTELPGLPSGVRLRRQVPLPTDRSLPSDFHRLLVTADDPVLLARWLRGIPDDAVIAGSPAQLASTALRTSPLSTSAGWPRSCPQV</sequence>
<dbReference type="Gene3D" id="3.30.470.20">
    <property type="entry name" value="ATP-grasp fold, B domain"/>
    <property type="match status" value="1"/>
</dbReference>
<dbReference type="GO" id="GO:0046872">
    <property type="term" value="F:metal ion binding"/>
    <property type="evidence" value="ECO:0007669"/>
    <property type="project" value="InterPro"/>
</dbReference>
<name>A0A221W315_9PSEU</name>
<accession>A0A221W315</accession>
<proteinExistence type="predicted"/>
<keyword evidence="1" id="KW-0547">Nucleotide-binding</keyword>
<evidence type="ECO:0000256" key="1">
    <source>
        <dbReference type="PROSITE-ProRule" id="PRU00409"/>
    </source>
</evidence>
<dbReference type="EMBL" id="CP022521">
    <property type="protein sequence ID" value="ASO20117.1"/>
    <property type="molecule type" value="Genomic_DNA"/>
</dbReference>
<feature type="region of interest" description="Disordered" evidence="2">
    <location>
        <begin position="1"/>
        <end position="21"/>
    </location>
</feature>